<feature type="region of interest" description="Disordered" evidence="1">
    <location>
        <begin position="24"/>
        <end position="43"/>
    </location>
</feature>
<keyword evidence="3" id="KW-1185">Reference proteome</keyword>
<organism evidence="2 3">
    <name type="scientific">Brassica rapa subsp. trilocularis</name>
    <dbReference type="NCBI Taxonomy" id="1813537"/>
    <lineage>
        <taxon>Eukaryota</taxon>
        <taxon>Viridiplantae</taxon>
        <taxon>Streptophyta</taxon>
        <taxon>Embryophyta</taxon>
        <taxon>Tracheophyta</taxon>
        <taxon>Spermatophyta</taxon>
        <taxon>Magnoliopsida</taxon>
        <taxon>eudicotyledons</taxon>
        <taxon>Gunneridae</taxon>
        <taxon>Pentapetalae</taxon>
        <taxon>rosids</taxon>
        <taxon>malvids</taxon>
        <taxon>Brassicales</taxon>
        <taxon>Brassicaceae</taxon>
        <taxon>Brassiceae</taxon>
        <taxon>Brassica</taxon>
    </lineage>
</organism>
<accession>A0ABQ7ME38</accession>
<feature type="compositionally biased region" description="Basic and acidic residues" evidence="1">
    <location>
        <begin position="27"/>
        <end position="36"/>
    </location>
</feature>
<evidence type="ECO:0000256" key="1">
    <source>
        <dbReference type="SAM" id="MobiDB-lite"/>
    </source>
</evidence>
<gene>
    <name evidence="2" type="primary">A05p018540.1_BraROA</name>
    <name evidence="2" type="ORF">IGI04_018681</name>
</gene>
<protein>
    <submittedName>
        <fullName evidence="2">Uncharacterized protein</fullName>
    </submittedName>
</protein>
<dbReference type="Proteomes" id="UP000823674">
    <property type="component" value="Chromosome A05"/>
</dbReference>
<dbReference type="EMBL" id="JADBGQ010000005">
    <property type="protein sequence ID" value="KAG5396867.1"/>
    <property type="molecule type" value="Genomic_DNA"/>
</dbReference>
<proteinExistence type="predicted"/>
<sequence>MVQEVVEEVVRRMRQRLMHLVCNQAGGEEHGDGRPDVDEDEDSATLLGENGISSVETCGVVGYHVDARYAEMQKDKLRRVNQEACRVVETMWTQDAELAWNKLDEKAYTMEKMQEINLRNKYISRK</sequence>
<comment type="caution">
    <text evidence="2">The sequence shown here is derived from an EMBL/GenBank/DDBJ whole genome shotgun (WGS) entry which is preliminary data.</text>
</comment>
<evidence type="ECO:0000313" key="2">
    <source>
        <dbReference type="EMBL" id="KAG5396867.1"/>
    </source>
</evidence>
<evidence type="ECO:0000313" key="3">
    <source>
        <dbReference type="Proteomes" id="UP000823674"/>
    </source>
</evidence>
<reference evidence="2 3" key="1">
    <citation type="submission" date="2021-03" db="EMBL/GenBank/DDBJ databases">
        <authorList>
            <person name="King G.J."/>
            <person name="Bancroft I."/>
            <person name="Baten A."/>
            <person name="Bloomfield J."/>
            <person name="Borpatragohain P."/>
            <person name="He Z."/>
            <person name="Irish N."/>
            <person name="Irwin J."/>
            <person name="Liu K."/>
            <person name="Mauleon R.P."/>
            <person name="Moore J."/>
            <person name="Morris R."/>
            <person name="Ostergaard L."/>
            <person name="Wang B."/>
            <person name="Wells R."/>
        </authorList>
    </citation>
    <scope>NUCLEOTIDE SEQUENCE [LARGE SCALE GENOMIC DNA]</scope>
    <source>
        <strain evidence="2">R-o-18</strain>
        <tissue evidence="2">Leaf</tissue>
    </source>
</reference>
<name>A0ABQ7ME38_BRACM</name>